<reference evidence="11" key="1">
    <citation type="submission" date="2021-01" db="UniProtKB">
        <authorList>
            <consortium name="EnsemblMetazoa"/>
        </authorList>
    </citation>
    <scope>IDENTIFICATION</scope>
</reference>
<dbReference type="InterPro" id="IPR016643">
    <property type="entry name" value="26S_Psome_Rpn1"/>
</dbReference>
<keyword evidence="4" id="KW-0677">Repeat</keyword>
<comment type="similarity">
    <text evidence="2 7">Belongs to the proteasome subunit S2 family.</text>
</comment>
<dbReference type="AlphaFoldDB" id="A0A7M5UY51"/>
<dbReference type="Pfam" id="PF18051">
    <property type="entry name" value="RPN1_C"/>
    <property type="match status" value="1"/>
</dbReference>
<dbReference type="PIRSF" id="PIRSF015965">
    <property type="entry name" value="26S_Psome_Rpn1"/>
    <property type="match status" value="1"/>
</dbReference>
<organism evidence="11 12">
    <name type="scientific">Clytia hemisphaerica</name>
    <dbReference type="NCBI Taxonomy" id="252671"/>
    <lineage>
        <taxon>Eukaryota</taxon>
        <taxon>Metazoa</taxon>
        <taxon>Cnidaria</taxon>
        <taxon>Hydrozoa</taxon>
        <taxon>Hydroidolina</taxon>
        <taxon>Leptothecata</taxon>
        <taxon>Obeliida</taxon>
        <taxon>Clytiidae</taxon>
        <taxon>Clytia</taxon>
    </lineage>
</organism>
<dbReference type="GO" id="GO:0005634">
    <property type="term" value="C:nucleus"/>
    <property type="evidence" value="ECO:0007669"/>
    <property type="project" value="TreeGrafter"/>
</dbReference>
<evidence type="ECO:0000256" key="8">
    <source>
        <dbReference type="SAM" id="MobiDB-lite"/>
    </source>
</evidence>
<evidence type="ECO:0000313" key="11">
    <source>
        <dbReference type="EnsemblMetazoa" id="CLYHEMP004380.1"/>
    </source>
</evidence>
<dbReference type="InterPro" id="IPR011989">
    <property type="entry name" value="ARM-like"/>
</dbReference>
<dbReference type="SUPFAM" id="SSF48371">
    <property type="entry name" value="ARM repeat"/>
    <property type="match status" value="1"/>
</dbReference>
<keyword evidence="12" id="KW-1185">Reference proteome</keyword>
<name>A0A7M5UY51_9CNID</name>
<keyword evidence="5 7" id="KW-0647">Proteasome</keyword>
<dbReference type="InterPro" id="IPR002015">
    <property type="entry name" value="Proteasome/cyclosome_rpt"/>
</dbReference>
<dbReference type="GO" id="GO:0030234">
    <property type="term" value="F:enzyme regulator activity"/>
    <property type="evidence" value="ECO:0007669"/>
    <property type="project" value="UniProtKB-UniRule"/>
</dbReference>
<dbReference type="Proteomes" id="UP000594262">
    <property type="component" value="Unplaced"/>
</dbReference>
<dbReference type="GO" id="GO:0034515">
    <property type="term" value="C:proteasome storage granule"/>
    <property type="evidence" value="ECO:0007669"/>
    <property type="project" value="TreeGrafter"/>
</dbReference>
<evidence type="ECO:0000256" key="2">
    <source>
        <dbReference type="ARBA" id="ARBA00005460"/>
    </source>
</evidence>
<feature type="compositionally biased region" description="Basic and acidic residues" evidence="8">
    <location>
        <begin position="614"/>
        <end position="663"/>
    </location>
</feature>
<proteinExistence type="inferred from homology"/>
<evidence type="ECO:0000256" key="5">
    <source>
        <dbReference type="ARBA" id="ARBA00022942"/>
    </source>
</evidence>
<protein>
    <recommendedName>
        <fullName evidence="3 7">26S proteasome non-ATPase regulatory subunit 2</fullName>
    </recommendedName>
</protein>
<feature type="domain" description="RPN1 N-terminal" evidence="9">
    <location>
        <begin position="48"/>
        <end position="347"/>
    </location>
</feature>
<dbReference type="Gene3D" id="1.25.10.10">
    <property type="entry name" value="Leucine-rich Repeat Variant"/>
    <property type="match status" value="1"/>
</dbReference>
<evidence type="ECO:0000259" key="9">
    <source>
        <dbReference type="Pfam" id="PF17781"/>
    </source>
</evidence>
<dbReference type="GO" id="GO:0042176">
    <property type="term" value="P:regulation of protein catabolic process"/>
    <property type="evidence" value="ECO:0007669"/>
    <property type="project" value="InterPro"/>
</dbReference>
<comment type="function">
    <text evidence="1">Binds to the intracellular domain of tumor necrosis factor type 1 receptor. The binding domain of TRAP1 and TRAP2 resides outside the death domain of TNFR1.</text>
</comment>
<evidence type="ECO:0000256" key="6">
    <source>
        <dbReference type="ARBA" id="ARBA00046857"/>
    </source>
</evidence>
<accession>A0A7M5UY51</accession>
<dbReference type="InterPro" id="IPR016024">
    <property type="entry name" value="ARM-type_fold"/>
</dbReference>
<dbReference type="GO" id="GO:0008540">
    <property type="term" value="C:proteasome regulatory particle, base subcomplex"/>
    <property type="evidence" value="ECO:0007669"/>
    <property type="project" value="UniProtKB-UniRule"/>
</dbReference>
<evidence type="ECO:0000256" key="3">
    <source>
        <dbReference type="ARBA" id="ARBA00014928"/>
    </source>
</evidence>
<evidence type="ECO:0000259" key="10">
    <source>
        <dbReference type="Pfam" id="PF18051"/>
    </source>
</evidence>
<evidence type="ECO:0000256" key="1">
    <source>
        <dbReference type="ARBA" id="ARBA00004031"/>
    </source>
</evidence>
<sequence length="936" mass="104182">MAPVAETKLPTKNEENKEKKDVDSKKDDKKAKEEAEMSEEDKQLLDELNMLVQRLKESNVSLHKPALESLRTQIRSSTSSMTSVPKPLKFLREHFEGLKELHKTWQESENKHFLADIVSVLGMTKPEVRDCLKYRFLGSHEPLESWGHEYVRHLAEEIRCEYAEREEGKTEDLIKLSSEIIPYDMKHNAEIDACDLAMEIERLDLLEKYVDKSTFQRVCLYLSSCVKYVPEPEDAKLLKCALQIFLKYECYPEALNLAIQLNDLDIIKDIFKASAGKDDQKLVQKQLGYILGRLQIFLELDEEAEEVEDLAEIVSNSHLNNSFLALARELDIMEPKVPEDIYKSHLDNKPFSSQSVSMDSARQNLASSFVNGFVNTAFGKDKLLTEDGNKWLYKNKEHGMLSTAASLGMLLLWDVDGGLTQIDKYLYSNEDYIKAGALLACGIVNSGVRNECDPALALLSDYIEHSNSIMQVGSILGLGLAYAGSNREDVLSLILPVMSDSKSTMEVVGVSALACGMIAIASSNGEVTSVILQTIMERSALELKDHFAKYLSLGLGLTYLGKQEEVDATIETLKVVQGPFSQWARVMVDVCAYAGTGNVLKVQNLLHICSEHYDNEKDGDKKEDDKKDAKKENKDTKKDDGKKTEGDSTAKDSKKEEDKKEEKTEDEDRDGSHQGVAVLGIAAIAMGEDIGSEMVLRTYNHLLQYGEPAIRRAVPLGLALLSASNPKLQVIDILSKFSHDHDSEVAHNAIFAMGIVGAGSNNARLAGMLRQLALYYHKDANNLFMVRIAQGLIHLGKGTLTVSPYQYDRTYMSPVAVGGLLATLTAFFDVKQTILGKSHYLLYSLVSAMQPRMLVTLDTELKPLPVHVRVGQAVDVVGQAGKPKSITGFQTHTTPVLLAHGERAELATEEFIAMTPVLEGFVVCKKNPEYDPDEMH</sequence>
<evidence type="ECO:0000313" key="12">
    <source>
        <dbReference type="Proteomes" id="UP000594262"/>
    </source>
</evidence>
<evidence type="ECO:0000256" key="7">
    <source>
        <dbReference type="PIRNR" id="PIRNR015965"/>
    </source>
</evidence>
<comment type="subunit">
    <text evidence="6">Component of the 19S proteasome regulatory particle complex. The 26S proteasome consists of a 20S core particle (CP) and two 19S regulatory subunits (RP). The regulatory particle is made of a lid composed of 9 subunits, a base containing 6 ATPases and few additional components including PSMD2. Interacts with RPGRIP1L. Interacts with CRY1 in a KDM8-dependent manner. Interacts (via C-terminus) with phosphatase UBLCP1 (via ubiquitin-like domain); the interaction recruits UBLCP1 to the 19S regulatory particle where it dephosphorylates 19S subunit PSMC2/RPT1 which impairs PSMC2 ATPase activity and disrupts 26S proteasome assembly.</text>
</comment>
<dbReference type="PANTHER" id="PTHR10943:SF1">
    <property type="entry name" value="26S PROTEASOME NON-ATPASE REGULATORY SUBUNIT 2"/>
    <property type="match status" value="1"/>
</dbReference>
<feature type="region of interest" description="Disordered" evidence="8">
    <location>
        <begin position="614"/>
        <end position="672"/>
    </location>
</feature>
<evidence type="ECO:0000256" key="4">
    <source>
        <dbReference type="ARBA" id="ARBA00022737"/>
    </source>
</evidence>
<dbReference type="InterPro" id="IPR041433">
    <property type="entry name" value="RPN1_C"/>
</dbReference>
<comment type="function">
    <text evidence="7">Component of the 26S proteasome, a multiprotein complex involved in the ATP-dependent degradation of ubiquitinated proteins. This complex plays a key role in the maintenance of protein homeostasis by removing misfolded or damaged proteins, which could impair cellular functions, and by removing proteins whose functions are no longer required. Therefore, the proteasome participates in numerous cellular processes, including cell cycle progression, apoptosis, or DNA damage repair.</text>
</comment>
<feature type="region of interest" description="Disordered" evidence="8">
    <location>
        <begin position="1"/>
        <end position="42"/>
    </location>
</feature>
<dbReference type="InterPro" id="IPR040892">
    <property type="entry name" value="RPN1_N"/>
</dbReference>
<dbReference type="PANTHER" id="PTHR10943">
    <property type="entry name" value="26S PROTEASOME NON-ATPASE REGULATORY SUBUNIT"/>
    <property type="match status" value="1"/>
</dbReference>
<dbReference type="RefSeq" id="XP_066922935.1">
    <property type="nucleotide sequence ID" value="XM_067066834.1"/>
</dbReference>
<dbReference type="Pfam" id="PF17781">
    <property type="entry name" value="RPN1_RPN2_N"/>
    <property type="match status" value="1"/>
</dbReference>
<dbReference type="EnsemblMetazoa" id="CLYHEMT004380.1">
    <property type="protein sequence ID" value="CLYHEMP004380.1"/>
    <property type="gene ID" value="CLYHEMG004380"/>
</dbReference>
<dbReference type="OrthoDB" id="10252509at2759"/>
<feature type="domain" description="26S proteasome non-ATPase regulatory subunit RPN1 C-terminal" evidence="10">
    <location>
        <begin position="877"/>
        <end position="930"/>
    </location>
</feature>
<dbReference type="Pfam" id="PF01851">
    <property type="entry name" value="PC_rep"/>
    <property type="match status" value="3"/>
</dbReference>
<feature type="compositionally biased region" description="Basic and acidic residues" evidence="8">
    <location>
        <begin position="9"/>
        <end position="42"/>
    </location>
</feature>
<dbReference type="GO" id="GO:0043161">
    <property type="term" value="P:proteasome-mediated ubiquitin-dependent protein catabolic process"/>
    <property type="evidence" value="ECO:0007669"/>
    <property type="project" value="TreeGrafter"/>
</dbReference>
<dbReference type="GeneID" id="136810262"/>